<accession>A0ACC2HP28</accession>
<organism evidence="1 2">
    <name type="scientific">Boeremia exigua</name>
    <dbReference type="NCBI Taxonomy" id="749465"/>
    <lineage>
        <taxon>Eukaryota</taxon>
        <taxon>Fungi</taxon>
        <taxon>Dikarya</taxon>
        <taxon>Ascomycota</taxon>
        <taxon>Pezizomycotina</taxon>
        <taxon>Dothideomycetes</taxon>
        <taxon>Pleosporomycetidae</taxon>
        <taxon>Pleosporales</taxon>
        <taxon>Pleosporineae</taxon>
        <taxon>Didymellaceae</taxon>
        <taxon>Boeremia</taxon>
    </lineage>
</organism>
<keyword evidence="2" id="KW-1185">Reference proteome</keyword>
<name>A0ACC2HP28_9PLEO</name>
<evidence type="ECO:0000313" key="2">
    <source>
        <dbReference type="Proteomes" id="UP001153331"/>
    </source>
</evidence>
<proteinExistence type="predicted"/>
<evidence type="ECO:0000313" key="1">
    <source>
        <dbReference type="EMBL" id="KAJ8104824.1"/>
    </source>
</evidence>
<sequence length="376" mass="40635">MSDQSSDEPPNGGPPAFVHQDVNKLGIASGLLKSIAAATGRAFTSPFKGSNGASTYFKDVALAAVRTSLGNRDLAQDRYVSSTTSTPLYDQYCASQNIVPSSLTLPSGTQAHWLGNKDAPKVLVYLHGGGYVLPCTSGHFLWLGDLQKSLGSDVSVLFLAYNLAPEYAYPSQLRQAVELIRYLTENEGRNPANIIIGGDSAGGNLTLALLSHLAHPHPDVAELKLNGKIHAAMLISPWCSLTQHHTAAHVRNAERDVFDSRALSRWAAAYLNSTSPFAGDVYSEPMLASSEWWEGVADVVDEVLIWGGENEILIDSIEAFAKKFSIGFRRKGGHVSVIITKGAMHDEMIFERMFGYKGDSGTGSKVVVEQWVKARL</sequence>
<dbReference type="EMBL" id="JAPHNI010001788">
    <property type="protein sequence ID" value="KAJ8104824.1"/>
    <property type="molecule type" value="Genomic_DNA"/>
</dbReference>
<protein>
    <submittedName>
        <fullName evidence="1">Uncharacterized protein</fullName>
    </submittedName>
</protein>
<dbReference type="Proteomes" id="UP001153331">
    <property type="component" value="Unassembled WGS sequence"/>
</dbReference>
<reference evidence="1" key="1">
    <citation type="submission" date="2022-11" db="EMBL/GenBank/DDBJ databases">
        <title>Genome Sequence of Boeremia exigua.</title>
        <authorList>
            <person name="Buettner E."/>
        </authorList>
    </citation>
    <scope>NUCLEOTIDE SEQUENCE</scope>
    <source>
        <strain evidence="1">CU02</strain>
    </source>
</reference>
<comment type="caution">
    <text evidence="1">The sequence shown here is derived from an EMBL/GenBank/DDBJ whole genome shotgun (WGS) entry which is preliminary data.</text>
</comment>
<gene>
    <name evidence="1" type="ORF">OPT61_g10546</name>
</gene>